<comment type="caution">
    <text evidence="1">The sequence shown here is derived from an EMBL/GenBank/DDBJ whole genome shotgun (WGS) entry which is preliminary data.</text>
</comment>
<name>X1RLW5_9ZZZZ</name>
<evidence type="ECO:0000313" key="1">
    <source>
        <dbReference type="EMBL" id="GAI56504.1"/>
    </source>
</evidence>
<proteinExistence type="predicted"/>
<organism evidence="1">
    <name type="scientific">marine sediment metagenome</name>
    <dbReference type="NCBI Taxonomy" id="412755"/>
    <lineage>
        <taxon>unclassified sequences</taxon>
        <taxon>metagenomes</taxon>
        <taxon>ecological metagenomes</taxon>
    </lineage>
</organism>
<dbReference type="EMBL" id="BARV01036704">
    <property type="protein sequence ID" value="GAI56504.1"/>
    <property type="molecule type" value="Genomic_DNA"/>
</dbReference>
<gene>
    <name evidence="1" type="ORF">S06H3_56963</name>
</gene>
<feature type="non-terminal residue" evidence="1">
    <location>
        <position position="1"/>
    </location>
</feature>
<dbReference type="AlphaFoldDB" id="X1RLW5"/>
<protein>
    <submittedName>
        <fullName evidence="1">Uncharacterized protein</fullName>
    </submittedName>
</protein>
<reference evidence="1" key="1">
    <citation type="journal article" date="2014" name="Front. Microbiol.">
        <title>High frequency of phylogenetically diverse reductive dehalogenase-homologous genes in deep subseafloor sedimentary metagenomes.</title>
        <authorList>
            <person name="Kawai M."/>
            <person name="Futagami T."/>
            <person name="Toyoda A."/>
            <person name="Takaki Y."/>
            <person name="Nishi S."/>
            <person name="Hori S."/>
            <person name="Arai W."/>
            <person name="Tsubouchi T."/>
            <person name="Morono Y."/>
            <person name="Uchiyama I."/>
            <person name="Ito T."/>
            <person name="Fujiyama A."/>
            <person name="Inagaki F."/>
            <person name="Takami H."/>
        </authorList>
    </citation>
    <scope>NUCLEOTIDE SEQUENCE</scope>
    <source>
        <strain evidence="1">Expedition CK06-06</strain>
    </source>
</reference>
<accession>X1RLW5</accession>
<sequence>KSEEIRKLDIFYRIIFKIAGLFPVVEKAHRIIVFQLQ</sequence>